<sequence>MFDMGNKTVIYLLILIVLFFLITDVITLIFRSPNFTVEYYNSDVLVGYSEFATITTVSGLKFKSEKKKEEYITTYNQTSLDTFRKYFSEVSKDIGKNIEVLDFKSNIKNNGNILEITETVVLKGIVQSENDTYILDMGQIRMNSVANSTFKVHLPEDARVESIEPTPTKNLGTLIIWSGEDIKTFPRIGYKRLSLQDYQKEGE</sequence>
<dbReference type="InterPro" id="IPR032604">
    <property type="entry name" value="DUF4897"/>
</dbReference>
<evidence type="ECO:0000256" key="1">
    <source>
        <dbReference type="SAM" id="Phobius"/>
    </source>
</evidence>
<keyword evidence="1" id="KW-1133">Transmembrane helix</keyword>
<keyword evidence="1" id="KW-0812">Transmembrane</keyword>
<dbReference type="Pfam" id="PF16238">
    <property type="entry name" value="DUF4897"/>
    <property type="match status" value="1"/>
</dbReference>
<keyword evidence="1" id="KW-0472">Membrane</keyword>
<comment type="caution">
    <text evidence="2">The sequence shown here is derived from an EMBL/GenBank/DDBJ whole genome shotgun (WGS) entry which is preliminary data.</text>
</comment>
<reference evidence="2" key="1">
    <citation type="journal article" date="2020" name="mSystems">
        <title>Genome- and Community-Level Interaction Insights into Carbon Utilization and Element Cycling Functions of Hydrothermarchaeota in Hydrothermal Sediment.</title>
        <authorList>
            <person name="Zhou Z."/>
            <person name="Liu Y."/>
            <person name="Xu W."/>
            <person name="Pan J."/>
            <person name="Luo Z.H."/>
            <person name="Li M."/>
        </authorList>
    </citation>
    <scope>NUCLEOTIDE SEQUENCE [LARGE SCALE GENOMIC DNA]</scope>
    <source>
        <strain evidence="2">SpSt-61</strain>
    </source>
</reference>
<gene>
    <name evidence="2" type="ORF">ENT78_00315</name>
</gene>
<proteinExistence type="predicted"/>
<protein>
    <submittedName>
        <fullName evidence="2">DUF4897 domain-containing protein</fullName>
    </submittedName>
</protein>
<feature type="transmembrane region" description="Helical" evidence="1">
    <location>
        <begin position="9"/>
        <end position="30"/>
    </location>
</feature>
<accession>A0A7V4KBL6</accession>
<name>A0A7V4KBL6_FERPE</name>
<dbReference type="AlphaFoldDB" id="A0A7V4KBL6"/>
<evidence type="ECO:0000313" key="2">
    <source>
        <dbReference type="EMBL" id="HGU51969.1"/>
    </source>
</evidence>
<organism evidence="2">
    <name type="scientific">Fervidobacterium pennivorans</name>
    <dbReference type="NCBI Taxonomy" id="93466"/>
    <lineage>
        <taxon>Bacteria</taxon>
        <taxon>Thermotogati</taxon>
        <taxon>Thermotogota</taxon>
        <taxon>Thermotogae</taxon>
        <taxon>Thermotogales</taxon>
        <taxon>Fervidobacteriaceae</taxon>
        <taxon>Fervidobacterium</taxon>
    </lineage>
</organism>
<dbReference type="EMBL" id="DSZZ01000020">
    <property type="protein sequence ID" value="HGU51969.1"/>
    <property type="molecule type" value="Genomic_DNA"/>
</dbReference>